<organism evidence="1 2">
    <name type="scientific">Brachybacterium paraconglomeratum</name>
    <dbReference type="NCBI Taxonomy" id="173362"/>
    <lineage>
        <taxon>Bacteria</taxon>
        <taxon>Bacillati</taxon>
        <taxon>Actinomycetota</taxon>
        <taxon>Actinomycetes</taxon>
        <taxon>Micrococcales</taxon>
        <taxon>Dermabacteraceae</taxon>
        <taxon>Brachybacterium</taxon>
    </lineage>
</organism>
<name>A0A3R8RR76_9MICO</name>
<dbReference type="GeneID" id="78120516"/>
<evidence type="ECO:0000313" key="1">
    <source>
        <dbReference type="EMBL" id="RRR19723.1"/>
    </source>
</evidence>
<dbReference type="InterPro" id="IPR009097">
    <property type="entry name" value="Cyclic_Pdiesterase"/>
</dbReference>
<dbReference type="Gene3D" id="3.90.1140.10">
    <property type="entry name" value="Cyclic phosphodiesterase"/>
    <property type="match status" value="1"/>
</dbReference>
<dbReference type="GO" id="GO:0016874">
    <property type="term" value="F:ligase activity"/>
    <property type="evidence" value="ECO:0007669"/>
    <property type="project" value="UniProtKB-KW"/>
</dbReference>
<protein>
    <submittedName>
        <fullName evidence="1">2'-5' RNA ligase family protein</fullName>
    </submittedName>
</protein>
<dbReference type="RefSeq" id="WP_126985587.1">
    <property type="nucleotide sequence ID" value="NZ_JALXWX010000014.1"/>
</dbReference>
<dbReference type="Pfam" id="PF13563">
    <property type="entry name" value="2_5_RNA_ligase2"/>
    <property type="match status" value="1"/>
</dbReference>
<dbReference type="EMBL" id="QOCI01000002">
    <property type="protein sequence ID" value="RRR19723.1"/>
    <property type="molecule type" value="Genomic_DNA"/>
</dbReference>
<evidence type="ECO:0000313" key="2">
    <source>
        <dbReference type="Proteomes" id="UP000274327"/>
    </source>
</evidence>
<dbReference type="Proteomes" id="UP000274327">
    <property type="component" value="Unassembled WGS sequence"/>
</dbReference>
<sequence length="193" mass="21024">MSPSAGSASKLRGPQETALLLPVPGAERAVAEHRRRLDSAAADGIPAHLTVLHPFVPLEALRARDHDRLEALFADEPPISYAGRRTGWFGGQVLYIALDDASPVRRLTEQVVAAFPDHPPYGGAIPLEDVMPHLTIGHDRPLSELLAAEHAVAAHLPVEDRLDHVELWSGPALAGRTSPKPWRHVRSYRLGTR</sequence>
<keyword evidence="1" id="KW-0436">Ligase</keyword>
<dbReference type="SUPFAM" id="SSF55144">
    <property type="entry name" value="LigT-like"/>
    <property type="match status" value="1"/>
</dbReference>
<comment type="caution">
    <text evidence="1">The sequence shown here is derived from an EMBL/GenBank/DDBJ whole genome shotgun (WGS) entry which is preliminary data.</text>
</comment>
<dbReference type="AlphaFoldDB" id="A0A3R8RR76"/>
<gene>
    <name evidence="1" type="ORF">DS079_05650</name>
</gene>
<proteinExistence type="predicted"/>
<reference evidence="1 2" key="1">
    <citation type="submission" date="2018-07" db="EMBL/GenBank/DDBJ databases">
        <title>Brachybacteriurn paraconglorneratum KCTC 9916.</title>
        <authorList>
            <person name="Li Y."/>
        </authorList>
    </citation>
    <scope>NUCLEOTIDE SEQUENCE [LARGE SCALE GENOMIC DNA]</scope>
    <source>
        <strain evidence="1 2">KCTC 9916</strain>
    </source>
</reference>
<keyword evidence="2" id="KW-1185">Reference proteome</keyword>
<accession>A0A3R8RR76</accession>